<gene>
    <name evidence="2" type="ORF">R3I93_005756</name>
</gene>
<dbReference type="InterPro" id="IPR029071">
    <property type="entry name" value="Ubiquitin-like_domsf"/>
</dbReference>
<feature type="domain" description="Ubiquitin-like" evidence="1">
    <location>
        <begin position="63"/>
        <end position="139"/>
    </location>
</feature>
<dbReference type="EMBL" id="JAYKXH010000006">
    <property type="protein sequence ID" value="KAK7165774.1"/>
    <property type="molecule type" value="Genomic_DNA"/>
</dbReference>
<evidence type="ECO:0000259" key="1">
    <source>
        <dbReference type="PROSITE" id="PS50053"/>
    </source>
</evidence>
<keyword evidence="3" id="KW-1185">Reference proteome</keyword>
<dbReference type="AlphaFoldDB" id="A0AAN9D9K4"/>
<dbReference type="Gene3D" id="3.10.20.90">
    <property type="entry name" value="Phosphatidylinositol 3-kinase Catalytic Subunit, Chain A, domain 1"/>
    <property type="match status" value="1"/>
</dbReference>
<dbReference type="Pfam" id="PF00240">
    <property type="entry name" value="ubiquitin"/>
    <property type="match status" value="1"/>
</dbReference>
<sequence length="139" mass="15234">MDTKAHAALTQYHKLQRAECGLRQCVRGDPKNTVPVPYHEPCGNATHTVLRVQEPVSTDSEPFTVNIFNGSNGVRVSVGMKSTDTIGKLQQKVLKRNPDFGANPNLLYNGKPVQLQQTLSELQVKPGATFITYQKCIGG</sequence>
<protein>
    <recommendedName>
        <fullName evidence="1">Ubiquitin-like domain-containing protein</fullName>
    </recommendedName>
</protein>
<evidence type="ECO:0000313" key="3">
    <source>
        <dbReference type="Proteomes" id="UP001364617"/>
    </source>
</evidence>
<dbReference type="Proteomes" id="UP001364617">
    <property type="component" value="Unassembled WGS sequence"/>
</dbReference>
<proteinExistence type="predicted"/>
<name>A0AAN9D9K4_9TELE</name>
<dbReference type="SUPFAM" id="SSF54236">
    <property type="entry name" value="Ubiquitin-like"/>
    <property type="match status" value="1"/>
</dbReference>
<dbReference type="InterPro" id="IPR000626">
    <property type="entry name" value="Ubiquitin-like_dom"/>
</dbReference>
<accession>A0AAN9D9K4</accession>
<dbReference type="PROSITE" id="PS50053">
    <property type="entry name" value="UBIQUITIN_2"/>
    <property type="match status" value="1"/>
</dbReference>
<organism evidence="2 3">
    <name type="scientific">Phoxinus phoxinus</name>
    <name type="common">Eurasian minnow</name>
    <dbReference type="NCBI Taxonomy" id="58324"/>
    <lineage>
        <taxon>Eukaryota</taxon>
        <taxon>Metazoa</taxon>
        <taxon>Chordata</taxon>
        <taxon>Craniata</taxon>
        <taxon>Vertebrata</taxon>
        <taxon>Euteleostomi</taxon>
        <taxon>Actinopterygii</taxon>
        <taxon>Neopterygii</taxon>
        <taxon>Teleostei</taxon>
        <taxon>Ostariophysi</taxon>
        <taxon>Cypriniformes</taxon>
        <taxon>Leuciscidae</taxon>
        <taxon>Phoxininae</taxon>
        <taxon>Phoxinus</taxon>
    </lineage>
</organism>
<reference evidence="2 3" key="1">
    <citation type="submission" date="2024-02" db="EMBL/GenBank/DDBJ databases">
        <title>Chromosome-level genome assembly of the Eurasian Minnow (Phoxinus phoxinus).</title>
        <authorList>
            <person name="Oriowo T.O."/>
            <person name="Martin S."/>
            <person name="Stange M."/>
            <person name="Chrysostomakis Y."/>
            <person name="Brown T."/>
            <person name="Winkler S."/>
            <person name="Kukowka S."/>
            <person name="Myers E.W."/>
            <person name="Bohne A."/>
        </authorList>
    </citation>
    <scope>NUCLEOTIDE SEQUENCE [LARGE SCALE GENOMIC DNA]</scope>
    <source>
        <strain evidence="2">ZFMK-TIS-60720</strain>
        <tissue evidence="2">Whole Organism</tissue>
    </source>
</reference>
<comment type="caution">
    <text evidence="2">The sequence shown here is derived from an EMBL/GenBank/DDBJ whole genome shotgun (WGS) entry which is preliminary data.</text>
</comment>
<evidence type="ECO:0000313" key="2">
    <source>
        <dbReference type="EMBL" id="KAK7165774.1"/>
    </source>
</evidence>